<feature type="transmembrane region" description="Helical" evidence="8">
    <location>
        <begin position="163"/>
        <end position="187"/>
    </location>
</feature>
<dbReference type="InterPro" id="IPR029020">
    <property type="entry name" value="Ammonium/urea_transptr"/>
</dbReference>
<dbReference type="Proteomes" id="UP001378592">
    <property type="component" value="Unassembled WGS sequence"/>
</dbReference>
<dbReference type="Gene3D" id="1.10.3430.10">
    <property type="entry name" value="Ammonium transporter AmtB like domains"/>
    <property type="match status" value="1"/>
</dbReference>
<dbReference type="EMBL" id="JAZDUA010000016">
    <property type="protein sequence ID" value="KAK7873182.1"/>
    <property type="molecule type" value="Genomic_DNA"/>
</dbReference>
<evidence type="ECO:0000313" key="10">
    <source>
        <dbReference type="EMBL" id="KAK7873182.1"/>
    </source>
</evidence>
<gene>
    <name evidence="10" type="ORF">R5R35_006397</name>
</gene>
<feature type="domain" description="Ammonium transporter AmtB-like" evidence="9">
    <location>
        <begin position="82"/>
        <end position="214"/>
    </location>
</feature>
<evidence type="ECO:0000256" key="3">
    <source>
        <dbReference type="ARBA" id="ARBA00022448"/>
    </source>
</evidence>
<evidence type="ECO:0000256" key="6">
    <source>
        <dbReference type="ARBA" id="ARBA00023136"/>
    </source>
</evidence>
<evidence type="ECO:0000256" key="8">
    <source>
        <dbReference type="SAM" id="Phobius"/>
    </source>
</evidence>
<feature type="transmembrane region" description="Helical" evidence="8">
    <location>
        <begin position="91"/>
        <end position="110"/>
    </location>
</feature>
<reference evidence="10 11" key="1">
    <citation type="submission" date="2024-03" db="EMBL/GenBank/DDBJ databases">
        <title>The genome assembly and annotation of the cricket Gryllus longicercus Weissman &amp; Gray.</title>
        <authorList>
            <person name="Szrajer S."/>
            <person name="Gray D."/>
            <person name="Ylla G."/>
        </authorList>
    </citation>
    <scope>NUCLEOTIDE SEQUENCE [LARGE SCALE GENOMIC DNA]</scope>
    <source>
        <strain evidence="10">DAG 2021-001</strain>
        <tissue evidence="10">Whole body minus gut</tissue>
    </source>
</reference>
<evidence type="ECO:0000256" key="1">
    <source>
        <dbReference type="ARBA" id="ARBA00004141"/>
    </source>
</evidence>
<evidence type="ECO:0000256" key="2">
    <source>
        <dbReference type="ARBA" id="ARBA00005887"/>
    </source>
</evidence>
<dbReference type="AlphaFoldDB" id="A0AAN9W9Y8"/>
<dbReference type="PANTHER" id="PTHR11730">
    <property type="entry name" value="AMMONIUM TRANSPORTER"/>
    <property type="match status" value="1"/>
</dbReference>
<keyword evidence="5 8" id="KW-1133">Transmembrane helix</keyword>
<evidence type="ECO:0000313" key="11">
    <source>
        <dbReference type="Proteomes" id="UP001378592"/>
    </source>
</evidence>
<dbReference type="GO" id="GO:0005886">
    <property type="term" value="C:plasma membrane"/>
    <property type="evidence" value="ECO:0007669"/>
    <property type="project" value="TreeGrafter"/>
</dbReference>
<keyword evidence="11" id="KW-1185">Reference proteome</keyword>
<protein>
    <recommendedName>
        <fullName evidence="9">Ammonium transporter AmtB-like domain-containing protein</fullName>
    </recommendedName>
</protein>
<keyword evidence="4 8" id="KW-0812">Transmembrane</keyword>
<dbReference type="GO" id="GO:0097272">
    <property type="term" value="P:ammonium homeostasis"/>
    <property type="evidence" value="ECO:0007669"/>
    <property type="project" value="TreeGrafter"/>
</dbReference>
<dbReference type="SUPFAM" id="SSF111352">
    <property type="entry name" value="Ammonium transporter"/>
    <property type="match status" value="1"/>
</dbReference>
<dbReference type="Pfam" id="PF00909">
    <property type="entry name" value="Ammonium_transp"/>
    <property type="match status" value="1"/>
</dbReference>
<evidence type="ECO:0000256" key="7">
    <source>
        <dbReference type="ARBA" id="ARBA00023177"/>
    </source>
</evidence>
<comment type="subcellular location">
    <subcellularLocation>
        <location evidence="1">Membrane</location>
        <topology evidence="1">Multi-pass membrane protein</topology>
    </subcellularLocation>
</comment>
<sequence>MGGRGGGRAGAVGVLSTGVPQVSVCAAADVLALWVCGRGGCARRRTRWRCGRPEHGRAAGVGVRGGGRAGAEGVLSTGVRQVSVCAAADVLALWAALVAGVGAGALYLALRSVVWRCGVDDPLDVVAVHGGGGAWGLLAASLFAGDGTGVALNPSPEALQALLWRVAGGAAICAWALVCALVLFGALRLLGLLRVSADEELRGLDEAVHGEAGYPAEGWAGGAVPPFGASAGALNHPHGGGRAPRLDTFRALADYHNAAFEDGERPPARR</sequence>
<name>A0AAN9W9Y8_9ORTH</name>
<accession>A0AAN9W9Y8</accession>
<comment type="caution">
    <text evidence="10">The sequence shown here is derived from an EMBL/GenBank/DDBJ whole genome shotgun (WGS) entry which is preliminary data.</text>
</comment>
<keyword evidence="6 8" id="KW-0472">Membrane</keyword>
<organism evidence="10 11">
    <name type="scientific">Gryllus longicercus</name>
    <dbReference type="NCBI Taxonomy" id="2509291"/>
    <lineage>
        <taxon>Eukaryota</taxon>
        <taxon>Metazoa</taxon>
        <taxon>Ecdysozoa</taxon>
        <taxon>Arthropoda</taxon>
        <taxon>Hexapoda</taxon>
        <taxon>Insecta</taxon>
        <taxon>Pterygota</taxon>
        <taxon>Neoptera</taxon>
        <taxon>Polyneoptera</taxon>
        <taxon>Orthoptera</taxon>
        <taxon>Ensifera</taxon>
        <taxon>Gryllidea</taxon>
        <taxon>Grylloidea</taxon>
        <taxon>Gryllidae</taxon>
        <taxon>Gryllinae</taxon>
        <taxon>Gryllus</taxon>
    </lineage>
</organism>
<dbReference type="PANTHER" id="PTHR11730:SF6">
    <property type="entry name" value="AMMONIUM TRANSPORTER"/>
    <property type="match status" value="1"/>
</dbReference>
<evidence type="ECO:0000256" key="4">
    <source>
        <dbReference type="ARBA" id="ARBA00022692"/>
    </source>
</evidence>
<comment type="similarity">
    <text evidence="2">Belongs to the ammonia transporter channel (TC 1.A.11.2) family.</text>
</comment>
<evidence type="ECO:0000259" key="9">
    <source>
        <dbReference type="Pfam" id="PF00909"/>
    </source>
</evidence>
<keyword evidence="3" id="KW-0813">Transport</keyword>
<evidence type="ECO:0000256" key="5">
    <source>
        <dbReference type="ARBA" id="ARBA00022989"/>
    </source>
</evidence>
<keyword evidence="7" id="KW-0924">Ammonia transport</keyword>
<proteinExistence type="inferred from homology"/>
<dbReference type="GO" id="GO:0008519">
    <property type="term" value="F:ammonium channel activity"/>
    <property type="evidence" value="ECO:0007669"/>
    <property type="project" value="InterPro"/>
</dbReference>
<dbReference type="InterPro" id="IPR024041">
    <property type="entry name" value="NH4_transpt_AmtB-like_dom"/>
</dbReference>